<proteinExistence type="predicted"/>
<protein>
    <submittedName>
        <fullName evidence="2">Uncharacterized protein</fullName>
    </submittedName>
</protein>
<dbReference type="Proteomes" id="UP001218188">
    <property type="component" value="Unassembled WGS sequence"/>
</dbReference>
<comment type="caution">
    <text evidence="2">The sequence shown here is derived from an EMBL/GenBank/DDBJ whole genome shotgun (WGS) entry which is preliminary data.</text>
</comment>
<name>A0AAD6RYL9_9AGAR</name>
<evidence type="ECO:0000256" key="1">
    <source>
        <dbReference type="SAM" id="MobiDB-lite"/>
    </source>
</evidence>
<evidence type="ECO:0000313" key="2">
    <source>
        <dbReference type="EMBL" id="KAJ7017006.1"/>
    </source>
</evidence>
<organism evidence="2 3">
    <name type="scientific">Mycena alexandri</name>
    <dbReference type="NCBI Taxonomy" id="1745969"/>
    <lineage>
        <taxon>Eukaryota</taxon>
        <taxon>Fungi</taxon>
        <taxon>Dikarya</taxon>
        <taxon>Basidiomycota</taxon>
        <taxon>Agaricomycotina</taxon>
        <taxon>Agaricomycetes</taxon>
        <taxon>Agaricomycetidae</taxon>
        <taxon>Agaricales</taxon>
        <taxon>Marasmiineae</taxon>
        <taxon>Mycenaceae</taxon>
        <taxon>Mycena</taxon>
    </lineage>
</organism>
<reference evidence="2" key="1">
    <citation type="submission" date="2023-03" db="EMBL/GenBank/DDBJ databases">
        <title>Massive genome expansion in bonnet fungi (Mycena s.s.) driven by repeated elements and novel gene families across ecological guilds.</title>
        <authorList>
            <consortium name="Lawrence Berkeley National Laboratory"/>
            <person name="Harder C.B."/>
            <person name="Miyauchi S."/>
            <person name="Viragh M."/>
            <person name="Kuo A."/>
            <person name="Thoen E."/>
            <person name="Andreopoulos B."/>
            <person name="Lu D."/>
            <person name="Skrede I."/>
            <person name="Drula E."/>
            <person name="Henrissat B."/>
            <person name="Morin E."/>
            <person name="Kohler A."/>
            <person name="Barry K."/>
            <person name="LaButti K."/>
            <person name="Morin E."/>
            <person name="Salamov A."/>
            <person name="Lipzen A."/>
            <person name="Mereny Z."/>
            <person name="Hegedus B."/>
            <person name="Baldrian P."/>
            <person name="Stursova M."/>
            <person name="Weitz H."/>
            <person name="Taylor A."/>
            <person name="Grigoriev I.V."/>
            <person name="Nagy L.G."/>
            <person name="Martin F."/>
            <person name="Kauserud H."/>
        </authorList>
    </citation>
    <scope>NUCLEOTIDE SEQUENCE</scope>
    <source>
        <strain evidence="2">CBHHK200</strain>
    </source>
</reference>
<dbReference type="AlphaFoldDB" id="A0AAD6RYL9"/>
<sequence>MSLASADADIETLVKELHIHIPALSETACRNIVTTVQKYGYTFFEKLGSLDKSTALKILNIRSTTATYGRFNSRLIPQLKNGLVVILGLDLLFHCSNPNSSSPASNKHLERPQAEEKFYNHFLGKNSWRSVLKKAKAIQDKAAIIATRVDPDLEGRSEQVASRMAAYRNLNNTFEPGSAAEHNLIQVAFFLSALTKGYCKLGDNEVWEVALSGIIAAASVALCVSPLFLLLDVLYSKPTYSPNIALFELWTALGNAHRVNLSHPLGRIERILWNFILSVVTGNTNVSDVPHLFLKHNEVESILKNSDALDPLDYDSALSFLSDLLLSKSMQTLQTLELSDDEEDNGVVEKELTVLDDNQARRESSLLVSPFSLPLASQGAAVHFQPSTTSTVSAQAIEIDEEPGDGADTGTDQDGGGQVGTWTWTAVM</sequence>
<evidence type="ECO:0000313" key="3">
    <source>
        <dbReference type="Proteomes" id="UP001218188"/>
    </source>
</evidence>
<feature type="region of interest" description="Disordered" evidence="1">
    <location>
        <begin position="401"/>
        <end position="420"/>
    </location>
</feature>
<dbReference type="EMBL" id="JARJCM010000444">
    <property type="protein sequence ID" value="KAJ7017006.1"/>
    <property type="molecule type" value="Genomic_DNA"/>
</dbReference>
<gene>
    <name evidence="2" type="ORF">C8F04DRAFT_1280249</name>
</gene>
<accession>A0AAD6RYL9</accession>
<keyword evidence="3" id="KW-1185">Reference proteome</keyword>